<evidence type="ECO:0000256" key="5">
    <source>
        <dbReference type="ARBA" id="ARBA00022691"/>
    </source>
</evidence>
<comment type="subcellular location">
    <subcellularLocation>
        <location evidence="6">Cytoplasm</location>
    </subcellularLocation>
</comment>
<name>A0ABM6M9I2_9SPHN</name>
<dbReference type="EMBL" id="CP020083">
    <property type="protein sequence ID" value="ASR52637.1"/>
    <property type="molecule type" value="Genomic_DNA"/>
</dbReference>
<dbReference type="InterPro" id="IPR014776">
    <property type="entry name" value="4pyrrole_Mease_sub2"/>
</dbReference>
<feature type="domain" description="RsmI HTH" evidence="8">
    <location>
        <begin position="236"/>
        <end position="279"/>
    </location>
</feature>
<dbReference type="PROSITE" id="PS01296">
    <property type="entry name" value="RSMI"/>
    <property type="match status" value="1"/>
</dbReference>
<dbReference type="PIRSF" id="PIRSF005917">
    <property type="entry name" value="MTase_YraL"/>
    <property type="match status" value="1"/>
</dbReference>
<dbReference type="Gene3D" id="3.30.950.10">
    <property type="entry name" value="Methyltransferase, Cobalt-precorrin-4 Transmethylase, Domain 2"/>
    <property type="match status" value="1"/>
</dbReference>
<dbReference type="Proteomes" id="UP000258016">
    <property type="component" value="Chromosome"/>
</dbReference>
<proteinExistence type="inferred from homology"/>
<evidence type="ECO:0000313" key="10">
    <source>
        <dbReference type="Proteomes" id="UP000258016"/>
    </source>
</evidence>
<feature type="domain" description="Tetrapyrrole methylase" evidence="7">
    <location>
        <begin position="13"/>
        <end position="211"/>
    </location>
</feature>
<comment type="similarity">
    <text evidence="6">Belongs to the methyltransferase superfamily. RsmI family.</text>
</comment>
<evidence type="ECO:0000259" key="8">
    <source>
        <dbReference type="Pfam" id="PF23016"/>
    </source>
</evidence>
<dbReference type="InterPro" id="IPR008189">
    <property type="entry name" value="rRNA_ssu_MeTfrase_I"/>
</dbReference>
<evidence type="ECO:0000313" key="9">
    <source>
        <dbReference type="EMBL" id="ASR52637.1"/>
    </source>
</evidence>
<sequence length="285" mass="30317">MNIRVTHDPEPGLYIVATPIGNLGDLSTRARQVLEQADLIACEDSRVTGGLLHHLGFKRPLVRYDDHARPADRERLIAAALLGPVALVSDAGTPLISDPGYRLVREAREAGVAIHSVPGPSAVIVALTLAGLPTDRFYFHGFLPNKAGARDREIAGLAAIPATLVFYESAKRIAACLAALHAILGDREAAVVREISKKFEETRTGTLSELAAYYADVTPKGEIVLVVGPPLADATEADDDAVESALTEALASMPPGKAAGEVARRFGLDRKALYARIMAERESDG</sequence>
<keyword evidence="3 6" id="KW-0489">Methyltransferase</keyword>
<reference evidence="9 10" key="1">
    <citation type="submission" date="2017-03" db="EMBL/GenBank/DDBJ databases">
        <title>Complete genome sequence of Blastomonas fulva degrading microcsystin LR.</title>
        <authorList>
            <person name="Lee H.-g."/>
            <person name="Jin L."/>
            <person name="oh H.-M."/>
        </authorList>
    </citation>
    <scope>NUCLEOTIDE SEQUENCE [LARGE SCALE GENOMIC DNA]</scope>
    <source>
        <strain evidence="9 10">T2</strain>
    </source>
</reference>
<dbReference type="EC" id="2.1.1.198" evidence="6"/>
<comment type="function">
    <text evidence="6">Catalyzes the 2'-O-methylation of the ribose of cytidine 1402 (C1402) in 16S rRNA.</text>
</comment>
<dbReference type="CDD" id="cd11648">
    <property type="entry name" value="RsmI"/>
    <property type="match status" value="1"/>
</dbReference>
<dbReference type="Pfam" id="PF00590">
    <property type="entry name" value="TP_methylase"/>
    <property type="match status" value="1"/>
</dbReference>
<evidence type="ECO:0000256" key="3">
    <source>
        <dbReference type="ARBA" id="ARBA00022603"/>
    </source>
</evidence>
<evidence type="ECO:0000256" key="2">
    <source>
        <dbReference type="ARBA" id="ARBA00022552"/>
    </source>
</evidence>
<evidence type="ECO:0000256" key="6">
    <source>
        <dbReference type="HAMAP-Rule" id="MF_01877"/>
    </source>
</evidence>
<dbReference type="InterPro" id="IPR035996">
    <property type="entry name" value="4pyrrol_Methylase_sf"/>
</dbReference>
<evidence type="ECO:0000259" key="7">
    <source>
        <dbReference type="Pfam" id="PF00590"/>
    </source>
</evidence>
<accession>A0ABM6M9I2</accession>
<dbReference type="Pfam" id="PF23016">
    <property type="entry name" value="RsmI_C"/>
    <property type="match status" value="1"/>
</dbReference>
<dbReference type="SUPFAM" id="SSF53790">
    <property type="entry name" value="Tetrapyrrole methylase"/>
    <property type="match status" value="1"/>
</dbReference>
<protein>
    <recommendedName>
        <fullName evidence="6">Ribosomal RNA small subunit methyltransferase I</fullName>
        <ecNumber evidence="6">2.1.1.198</ecNumber>
    </recommendedName>
    <alternativeName>
        <fullName evidence="6">16S rRNA 2'-O-ribose C1402 methyltransferase</fullName>
    </alternativeName>
    <alternativeName>
        <fullName evidence="6">rRNA (cytidine-2'-O-)-methyltransferase RsmI</fullName>
    </alternativeName>
</protein>
<keyword evidence="2 6" id="KW-0698">rRNA processing</keyword>
<dbReference type="GeneID" id="303486927"/>
<dbReference type="InterPro" id="IPR000878">
    <property type="entry name" value="4pyrrol_Mease"/>
</dbReference>
<dbReference type="PANTHER" id="PTHR46111">
    <property type="entry name" value="RIBOSOMAL RNA SMALL SUBUNIT METHYLTRANSFERASE I"/>
    <property type="match status" value="1"/>
</dbReference>
<dbReference type="NCBIfam" id="TIGR00096">
    <property type="entry name" value="16S rRNA (cytidine(1402)-2'-O)-methyltransferase"/>
    <property type="match status" value="1"/>
</dbReference>
<organism evidence="9 10">
    <name type="scientific">Blastomonas fulva</name>
    <dbReference type="NCBI Taxonomy" id="1550728"/>
    <lineage>
        <taxon>Bacteria</taxon>
        <taxon>Pseudomonadati</taxon>
        <taxon>Pseudomonadota</taxon>
        <taxon>Alphaproteobacteria</taxon>
        <taxon>Sphingomonadales</taxon>
        <taxon>Sphingomonadaceae</taxon>
        <taxon>Blastomonas</taxon>
    </lineage>
</organism>
<dbReference type="InterPro" id="IPR018063">
    <property type="entry name" value="SAM_MeTrfase_RsmI_CS"/>
</dbReference>
<keyword evidence="10" id="KW-1185">Reference proteome</keyword>
<evidence type="ECO:0000256" key="1">
    <source>
        <dbReference type="ARBA" id="ARBA00022490"/>
    </source>
</evidence>
<dbReference type="HAMAP" id="MF_01877">
    <property type="entry name" value="16SrRNA_methyltr_I"/>
    <property type="match status" value="1"/>
</dbReference>
<keyword evidence="5 6" id="KW-0949">S-adenosyl-L-methionine</keyword>
<dbReference type="InterPro" id="IPR014777">
    <property type="entry name" value="4pyrrole_Mease_sub1"/>
</dbReference>
<keyword evidence="1 6" id="KW-0963">Cytoplasm</keyword>
<dbReference type="PANTHER" id="PTHR46111:SF1">
    <property type="entry name" value="RIBOSOMAL RNA SMALL SUBUNIT METHYLTRANSFERASE I"/>
    <property type="match status" value="1"/>
</dbReference>
<keyword evidence="4 6" id="KW-0808">Transferase</keyword>
<dbReference type="Gene3D" id="3.40.1010.10">
    <property type="entry name" value="Cobalt-precorrin-4 Transmethylase, Domain 1"/>
    <property type="match status" value="1"/>
</dbReference>
<dbReference type="RefSeq" id="WP_211337831.1">
    <property type="nucleotide sequence ID" value="NZ_CP020083.1"/>
</dbReference>
<dbReference type="InterPro" id="IPR053910">
    <property type="entry name" value="RsmI_HTH"/>
</dbReference>
<gene>
    <name evidence="6" type="primary">rsmI</name>
    <name evidence="9" type="ORF">B5J99_15175</name>
</gene>
<evidence type="ECO:0000256" key="4">
    <source>
        <dbReference type="ARBA" id="ARBA00022679"/>
    </source>
</evidence>
<comment type="catalytic activity">
    <reaction evidence="6">
        <text>cytidine(1402) in 16S rRNA + S-adenosyl-L-methionine = 2'-O-methylcytidine(1402) in 16S rRNA + S-adenosyl-L-homocysteine + H(+)</text>
        <dbReference type="Rhea" id="RHEA:42924"/>
        <dbReference type="Rhea" id="RHEA-COMP:10285"/>
        <dbReference type="Rhea" id="RHEA-COMP:10286"/>
        <dbReference type="ChEBI" id="CHEBI:15378"/>
        <dbReference type="ChEBI" id="CHEBI:57856"/>
        <dbReference type="ChEBI" id="CHEBI:59789"/>
        <dbReference type="ChEBI" id="CHEBI:74495"/>
        <dbReference type="ChEBI" id="CHEBI:82748"/>
        <dbReference type="EC" id="2.1.1.198"/>
    </reaction>
</comment>